<dbReference type="EMBL" id="BQKY01000010">
    <property type="protein sequence ID" value="GJN92165.1"/>
    <property type="molecule type" value="Genomic_DNA"/>
</dbReference>
<proteinExistence type="predicted"/>
<dbReference type="AlphaFoldDB" id="A0AAV5GHR2"/>
<keyword evidence="4" id="KW-1185">Reference proteome</keyword>
<name>A0AAV5GHR2_9BASI</name>
<evidence type="ECO:0000313" key="3">
    <source>
        <dbReference type="EMBL" id="GJN92165.1"/>
    </source>
</evidence>
<feature type="signal peptide" evidence="2">
    <location>
        <begin position="1"/>
        <end position="21"/>
    </location>
</feature>
<feature type="compositionally biased region" description="Low complexity" evidence="1">
    <location>
        <begin position="293"/>
        <end position="314"/>
    </location>
</feature>
<reference evidence="3 4" key="1">
    <citation type="submission" date="2021-12" db="EMBL/GenBank/DDBJ databases">
        <title>High titer production of polyol ester of fatty acids by Rhodotorula paludigena BS15 towards product separation-free biomass refinery.</title>
        <authorList>
            <person name="Mano J."/>
            <person name="Ono H."/>
            <person name="Tanaka T."/>
            <person name="Naito K."/>
            <person name="Sushida H."/>
            <person name="Ike M."/>
            <person name="Tokuyasu K."/>
            <person name="Kitaoka M."/>
        </authorList>
    </citation>
    <scope>NUCLEOTIDE SEQUENCE [LARGE SCALE GENOMIC DNA]</scope>
    <source>
        <strain evidence="3 4">BS15</strain>
    </source>
</reference>
<feature type="compositionally biased region" description="Basic residues" evidence="1">
    <location>
        <begin position="315"/>
        <end position="324"/>
    </location>
</feature>
<feature type="chain" id="PRO_5043540122" evidence="2">
    <location>
        <begin position="22"/>
        <end position="324"/>
    </location>
</feature>
<protein>
    <submittedName>
        <fullName evidence="3">Uncharacterized protein</fullName>
    </submittedName>
</protein>
<feature type="region of interest" description="Disordered" evidence="1">
    <location>
        <begin position="293"/>
        <end position="324"/>
    </location>
</feature>
<organism evidence="3 4">
    <name type="scientific">Rhodotorula paludigena</name>
    <dbReference type="NCBI Taxonomy" id="86838"/>
    <lineage>
        <taxon>Eukaryota</taxon>
        <taxon>Fungi</taxon>
        <taxon>Dikarya</taxon>
        <taxon>Basidiomycota</taxon>
        <taxon>Pucciniomycotina</taxon>
        <taxon>Microbotryomycetes</taxon>
        <taxon>Sporidiobolales</taxon>
        <taxon>Sporidiobolaceae</taxon>
        <taxon>Rhodotorula</taxon>
    </lineage>
</organism>
<evidence type="ECO:0000313" key="4">
    <source>
        <dbReference type="Proteomes" id="UP001342314"/>
    </source>
</evidence>
<dbReference type="Proteomes" id="UP001342314">
    <property type="component" value="Unassembled WGS sequence"/>
</dbReference>
<comment type="caution">
    <text evidence="3">The sequence shown here is derived from an EMBL/GenBank/DDBJ whole genome shotgun (WGS) entry which is preliminary data.</text>
</comment>
<evidence type="ECO:0000256" key="1">
    <source>
        <dbReference type="SAM" id="MobiDB-lite"/>
    </source>
</evidence>
<sequence>MVRLSASCALLALSALPGTLAGPLQLFQDGSNAVIRAGMRNILRLNETTIDRLLANEETPLEPHAYAFDLTDDNYEVVLATGTEDNPFATPLSDDDVWVVTVHGPDAVSKIFLKGMDEVATHNSSKAGGVLPSNMHFARLSYARETILPTRWWLWRTPVIVIGTNRLRELRFLQPGNVRPESETLSELLSKPEVWRTVPVWEGALAPGGSFEDRLARLAVHWAKLHKASSKVPKFALLALSGFLMNFVVGWFHKDDAKLQAEFRARVAKEADTASRCAFAVATGRRLRQFLTSASHHSTTPATATTSATAAAPASKRRTSQRKK</sequence>
<gene>
    <name evidence="3" type="ORF">Rhopal_005195-T1</name>
</gene>
<evidence type="ECO:0000256" key="2">
    <source>
        <dbReference type="SAM" id="SignalP"/>
    </source>
</evidence>
<keyword evidence="2" id="KW-0732">Signal</keyword>
<accession>A0AAV5GHR2</accession>